<dbReference type="RefSeq" id="WP_234812803.1">
    <property type="nucleotide sequence ID" value="NZ_AP022612.1"/>
</dbReference>
<organism evidence="1 2">
    <name type="scientific">Mycolicibacterium confluentis</name>
    <dbReference type="NCBI Taxonomy" id="28047"/>
    <lineage>
        <taxon>Bacteria</taxon>
        <taxon>Bacillati</taxon>
        <taxon>Actinomycetota</taxon>
        <taxon>Actinomycetes</taxon>
        <taxon>Mycobacteriales</taxon>
        <taxon>Mycobacteriaceae</taxon>
        <taxon>Mycolicibacterium</taxon>
    </lineage>
</organism>
<evidence type="ECO:0000313" key="2">
    <source>
        <dbReference type="Proteomes" id="UP000466931"/>
    </source>
</evidence>
<reference evidence="1" key="1">
    <citation type="journal article" date="2019" name="Emerg. Microbes Infect.">
        <title>Comprehensive subspecies identification of 175 nontuberculous mycobacteria species based on 7547 genomic profiles.</title>
        <authorList>
            <person name="Matsumoto Y."/>
            <person name="Kinjo T."/>
            <person name="Motooka D."/>
            <person name="Nabeya D."/>
            <person name="Jung N."/>
            <person name="Uechi K."/>
            <person name="Horii T."/>
            <person name="Iida T."/>
            <person name="Fujita J."/>
            <person name="Nakamura S."/>
        </authorList>
    </citation>
    <scope>NUCLEOTIDE SEQUENCE [LARGE SCALE GENOMIC DNA]</scope>
    <source>
        <strain evidence="1">JCM 13671</strain>
    </source>
</reference>
<protein>
    <submittedName>
        <fullName evidence="1">Uncharacterized protein</fullName>
    </submittedName>
</protein>
<dbReference type="Proteomes" id="UP000466931">
    <property type="component" value="Chromosome"/>
</dbReference>
<evidence type="ECO:0000313" key="1">
    <source>
        <dbReference type="EMBL" id="BBZ32085.1"/>
    </source>
</evidence>
<dbReference type="AlphaFoldDB" id="A0A7I7XS85"/>
<gene>
    <name evidence="1" type="ORF">MCNF_06900</name>
</gene>
<name>A0A7I7XS85_9MYCO</name>
<dbReference type="EMBL" id="AP022612">
    <property type="protein sequence ID" value="BBZ32085.1"/>
    <property type="molecule type" value="Genomic_DNA"/>
</dbReference>
<sequence>MSTQSLVAPDGRWAARTGEKVSWRARLMVRLFAGRFDEALAFGCTVAPGNALGLHAARLTSDRERCGVARTLRRVSVQARQTRPLRPATVAVHRANVIAAEGAIDAVVQRLHSPLPVSAMGMARLRRLLTDGTGPMYASGRGDLDGRLHAALAEL</sequence>
<keyword evidence="2" id="KW-1185">Reference proteome</keyword>
<proteinExistence type="predicted"/>
<accession>A0A7I7XS85</accession>
<reference evidence="1" key="2">
    <citation type="submission" date="2020-02" db="EMBL/GenBank/DDBJ databases">
        <authorList>
            <person name="Matsumoto Y."/>
            <person name="Motooka D."/>
            <person name="Nakamura S."/>
        </authorList>
    </citation>
    <scope>NUCLEOTIDE SEQUENCE</scope>
    <source>
        <strain evidence="1">JCM 13671</strain>
    </source>
</reference>